<sequence>IWLPLVPEKDIELIKFVDKHIAECIWDGTLVEVYIGWGDQTLQAAVVRATRFFYHSRHLDATFKALAHITRKGHVVGLIVERTRGRPLEYRDRTLVSSPSVSTLQRSV</sequence>
<dbReference type="OrthoDB" id="2874131at2759"/>
<evidence type="ECO:0000313" key="1">
    <source>
        <dbReference type="EMBL" id="KAE9403399.1"/>
    </source>
</evidence>
<evidence type="ECO:0000313" key="2">
    <source>
        <dbReference type="Proteomes" id="UP000799118"/>
    </source>
</evidence>
<name>A0A6A4HXX1_9AGAR</name>
<feature type="non-terminal residue" evidence="1">
    <location>
        <position position="1"/>
    </location>
</feature>
<gene>
    <name evidence="1" type="ORF">BT96DRAFT_815033</name>
</gene>
<dbReference type="Proteomes" id="UP000799118">
    <property type="component" value="Unassembled WGS sequence"/>
</dbReference>
<protein>
    <submittedName>
        <fullName evidence="1">Uncharacterized protein</fullName>
    </submittedName>
</protein>
<accession>A0A6A4HXX1</accession>
<proteinExistence type="predicted"/>
<dbReference type="EMBL" id="ML769425">
    <property type="protein sequence ID" value="KAE9403399.1"/>
    <property type="molecule type" value="Genomic_DNA"/>
</dbReference>
<organism evidence="1 2">
    <name type="scientific">Gymnopus androsaceus JB14</name>
    <dbReference type="NCBI Taxonomy" id="1447944"/>
    <lineage>
        <taxon>Eukaryota</taxon>
        <taxon>Fungi</taxon>
        <taxon>Dikarya</taxon>
        <taxon>Basidiomycota</taxon>
        <taxon>Agaricomycotina</taxon>
        <taxon>Agaricomycetes</taxon>
        <taxon>Agaricomycetidae</taxon>
        <taxon>Agaricales</taxon>
        <taxon>Marasmiineae</taxon>
        <taxon>Omphalotaceae</taxon>
        <taxon>Gymnopus</taxon>
    </lineage>
</organism>
<keyword evidence="2" id="KW-1185">Reference proteome</keyword>
<dbReference type="AlphaFoldDB" id="A0A6A4HXX1"/>
<reference evidence="1" key="1">
    <citation type="journal article" date="2019" name="Environ. Microbiol.">
        <title>Fungal ecological strategies reflected in gene transcription - a case study of two litter decomposers.</title>
        <authorList>
            <person name="Barbi F."/>
            <person name="Kohler A."/>
            <person name="Barry K."/>
            <person name="Baskaran P."/>
            <person name="Daum C."/>
            <person name="Fauchery L."/>
            <person name="Ihrmark K."/>
            <person name="Kuo A."/>
            <person name="LaButti K."/>
            <person name="Lipzen A."/>
            <person name="Morin E."/>
            <person name="Grigoriev I.V."/>
            <person name="Henrissat B."/>
            <person name="Lindahl B."/>
            <person name="Martin F."/>
        </authorList>
    </citation>
    <scope>NUCLEOTIDE SEQUENCE</scope>
    <source>
        <strain evidence="1">JB14</strain>
    </source>
</reference>